<sequence length="218" mass="24986">MGLVESKVHGLISPSSSPQYNKSLETGAQEQFLKHDRNYEVEFVQNDYGDKRNKNPTNTGKKHTILWKHISYTNRPSTTYYSIDNSLECAEEPSCVTDNLKDLNYDDQVSKSRKHVPVDLHKKQCRIFKNPPPNNVNDNIDSDLNDDNWEVIQAKLLMEQHSSEVFSGNSTDVQLSEECSEPLRRSSNHCLLSQTCRSHPNSLTPEKTSLLQKDMIEF</sequence>
<accession>A0AA85JUJ5</accession>
<reference evidence="3" key="2">
    <citation type="submission" date="2023-11" db="UniProtKB">
        <authorList>
            <consortium name="WormBaseParasite"/>
        </authorList>
    </citation>
    <scope>IDENTIFICATION</scope>
</reference>
<evidence type="ECO:0000256" key="1">
    <source>
        <dbReference type="SAM" id="MobiDB-lite"/>
    </source>
</evidence>
<keyword evidence="2" id="KW-1185">Reference proteome</keyword>
<proteinExistence type="predicted"/>
<feature type="compositionally biased region" description="Polar residues" evidence="1">
    <location>
        <begin position="13"/>
        <end position="22"/>
    </location>
</feature>
<dbReference type="AlphaFoldDB" id="A0AA85JUJ5"/>
<feature type="region of interest" description="Disordered" evidence="1">
    <location>
        <begin position="1"/>
        <end position="22"/>
    </location>
</feature>
<dbReference type="WBParaSite" id="TREG1_4250.1">
    <property type="protein sequence ID" value="TREG1_4250.1"/>
    <property type="gene ID" value="TREG1_4250"/>
</dbReference>
<dbReference type="Proteomes" id="UP000050795">
    <property type="component" value="Unassembled WGS sequence"/>
</dbReference>
<protein>
    <submittedName>
        <fullName evidence="3">Uncharacterized protein</fullName>
    </submittedName>
</protein>
<name>A0AA85JUJ5_TRIRE</name>
<reference evidence="2" key="1">
    <citation type="submission" date="2022-06" db="EMBL/GenBank/DDBJ databases">
        <authorList>
            <person name="Berger JAMES D."/>
            <person name="Berger JAMES D."/>
        </authorList>
    </citation>
    <scope>NUCLEOTIDE SEQUENCE [LARGE SCALE GENOMIC DNA]</scope>
</reference>
<evidence type="ECO:0000313" key="3">
    <source>
        <dbReference type="WBParaSite" id="TREG1_4250.1"/>
    </source>
</evidence>
<organism evidence="2 3">
    <name type="scientific">Trichobilharzia regenti</name>
    <name type="common">Nasal bird schistosome</name>
    <dbReference type="NCBI Taxonomy" id="157069"/>
    <lineage>
        <taxon>Eukaryota</taxon>
        <taxon>Metazoa</taxon>
        <taxon>Spiralia</taxon>
        <taxon>Lophotrochozoa</taxon>
        <taxon>Platyhelminthes</taxon>
        <taxon>Trematoda</taxon>
        <taxon>Digenea</taxon>
        <taxon>Strigeidida</taxon>
        <taxon>Schistosomatoidea</taxon>
        <taxon>Schistosomatidae</taxon>
        <taxon>Trichobilharzia</taxon>
    </lineage>
</organism>
<evidence type="ECO:0000313" key="2">
    <source>
        <dbReference type="Proteomes" id="UP000050795"/>
    </source>
</evidence>